<dbReference type="AlphaFoldDB" id="A0A0F7SHX4"/>
<feature type="compositionally biased region" description="Acidic residues" evidence="6">
    <location>
        <begin position="39"/>
        <end position="58"/>
    </location>
</feature>
<dbReference type="GO" id="GO:0003677">
    <property type="term" value="F:DNA binding"/>
    <property type="evidence" value="ECO:0007669"/>
    <property type="project" value="UniProtKB-KW"/>
</dbReference>
<dbReference type="PANTHER" id="PTHR44653:SF2">
    <property type="entry name" value="DNAJ HOMOLOG SUBFAMILY C MEMBER 1"/>
    <property type="match status" value="1"/>
</dbReference>
<evidence type="ECO:0000256" key="3">
    <source>
        <dbReference type="ARBA" id="ARBA00022989"/>
    </source>
</evidence>
<dbReference type="GO" id="GO:0012505">
    <property type="term" value="C:endomembrane system"/>
    <property type="evidence" value="ECO:0007669"/>
    <property type="project" value="UniProtKB-SubCell"/>
</dbReference>
<dbReference type="SMART" id="SM00271">
    <property type="entry name" value="DnaJ"/>
    <property type="match status" value="1"/>
</dbReference>
<feature type="region of interest" description="Disordered" evidence="6">
    <location>
        <begin position="1"/>
        <end position="105"/>
    </location>
</feature>
<feature type="region of interest" description="Disordered" evidence="6">
    <location>
        <begin position="377"/>
        <end position="489"/>
    </location>
</feature>
<dbReference type="Pfam" id="PF00226">
    <property type="entry name" value="DnaJ"/>
    <property type="match status" value="1"/>
</dbReference>
<comment type="subcellular location">
    <subcellularLocation>
        <location evidence="5">Endomembrane system</location>
        <topology evidence="5">Single-pass membrane protein</topology>
    </subcellularLocation>
</comment>
<feature type="compositionally biased region" description="Low complexity" evidence="6">
    <location>
        <begin position="608"/>
        <end position="634"/>
    </location>
</feature>
<evidence type="ECO:0000256" key="6">
    <source>
        <dbReference type="SAM" id="MobiDB-lite"/>
    </source>
</evidence>
<protein>
    <submittedName>
        <fullName evidence="9">Zuotin and related molecular chaperones (DnaJ superfamily), contains DNA-binding domains</fullName>
    </submittedName>
</protein>
<dbReference type="CDD" id="cd06257">
    <property type="entry name" value="DnaJ"/>
    <property type="match status" value="1"/>
</dbReference>
<evidence type="ECO:0000256" key="1">
    <source>
        <dbReference type="ARBA" id="ARBA00022692"/>
    </source>
</evidence>
<accession>A0A0F7SHX4</accession>
<dbReference type="EMBL" id="LN483345">
    <property type="protein sequence ID" value="CDZ98571.1"/>
    <property type="molecule type" value="Genomic_DNA"/>
</dbReference>
<keyword evidence="4 7" id="KW-0472">Membrane</keyword>
<dbReference type="InterPro" id="IPR052606">
    <property type="entry name" value="DnaJ_domain_protein"/>
</dbReference>
<keyword evidence="1 7" id="KW-0812">Transmembrane</keyword>
<feature type="compositionally biased region" description="Basic residues" evidence="6">
    <location>
        <begin position="1"/>
        <end position="10"/>
    </location>
</feature>
<dbReference type="InterPro" id="IPR036869">
    <property type="entry name" value="J_dom_sf"/>
</dbReference>
<feature type="compositionally biased region" description="Low complexity" evidence="6">
    <location>
        <begin position="80"/>
        <end position="104"/>
    </location>
</feature>
<feature type="compositionally biased region" description="Basic residues" evidence="6">
    <location>
        <begin position="1175"/>
        <end position="1186"/>
    </location>
</feature>
<feature type="compositionally biased region" description="Polar residues" evidence="6">
    <location>
        <begin position="831"/>
        <end position="847"/>
    </location>
</feature>
<feature type="compositionally biased region" description="Low complexity" evidence="6">
    <location>
        <begin position="877"/>
        <end position="891"/>
    </location>
</feature>
<dbReference type="InterPro" id="IPR001623">
    <property type="entry name" value="DnaJ_domain"/>
</dbReference>
<feature type="compositionally biased region" description="Polar residues" evidence="6">
    <location>
        <begin position="447"/>
        <end position="461"/>
    </location>
</feature>
<evidence type="ECO:0000256" key="4">
    <source>
        <dbReference type="ARBA" id="ARBA00023136"/>
    </source>
</evidence>
<dbReference type="PROSITE" id="PS50076">
    <property type="entry name" value="DNAJ_2"/>
    <property type="match status" value="1"/>
</dbReference>
<sequence>MSRPAKRKPRATLLLFDPLNSPVKPVAPRKSPLSLSVFAEEEEGEGEEEEEEEEEEEVTRELASQDREGQPGLFAQVDNSLYSIYSDPSSSSSLASHSFPSSHSGFLVDVGSPEKQGSLVGDLIGDFDDHGISRTRYIDENEVDSLLMSLDSPVQSKTTDKPGPDRTSSMETPVRTKYASQPSFDSPSTPSTVIRPSHSTERPFAESVRAEIPDFVMATPVVLRTTRTSSPPHKSNLELPEPGPSVQSADACSVSQDANESTFAHSSTENSSLPSVHTISHQTINPWEVPLPSSPPSELFFFLTAPDKQRDEGSLLLDPPQLPPASRAPTPSFFFDVTDTSFDLLADATLPEGLSMSTLRAPSPMLHASQDLTEETSFIMKSPATSRSPAPKRPDGRAPSPFADSSFDLLDESLPDIPPETSFALPPPTPRSGAATRFTHTHAALLSTPSQATPTAPSKIQRNPPPSSSPLSFTPRGPSITLSVPSPNQKFTQRDALADEGDTTLNLDDHFKNEDMSFCHLPGMSLELDGEDDRWDVSFAGFAAQTQKKKSSVSNDLEASLAPSRLALATAQPDLLTASLPPPEETVSHDPWDVVFVHDKARVKGESSKPSLSTSTSSNSSTLSASSSRTATLAYPSSQRSILAPTNREAPVPHKRTPSLPRENSRPPSSSTKILAPSAQATPRPIRKSPSISSTLDFQQTPRSSVQSSHGRSKSLASHPHLDSPSLTETPIHSKPLPFSRLNVRLSAASSPRTTRDASCEKPVSREEPERIQSRIKPSASIGSLAREAPGLPSSRSSSISRSASGSSTLNHTQPIKPSISTPSAPRRTSRPVSTPKFSLTSSIQPAPSNPPPLTLRPSASVSLVPSRSIPKPSIKAAIGAQPGTTAAGAPTKRKKESLALCLTSVWAWDKDDHEIFDIVAALEKAEGKGTTFYSFLDVPPSASKKEIGKAYRTKSVAMHPDKNPGDKTIQDRFARLGVISTILRDDAGRKRYDFFYKNGVPKWKGTGYFYARWRPGFFFTVFFLALVSSGFQYIFQRMNHSQDLGRINDLISKAQLAAWGPNEKFRDSFARKKVTVPVGTAGRQADLLVMQDGDVLMLDPPNEPTLLSASMLVRPTYAGTWPVALGRSLGEKFGLIKPDPNATVSESDSEVELSGASASDGEVVAESSAVSTGKKAKKGKPTKRR</sequence>
<feature type="compositionally biased region" description="Basic and acidic residues" evidence="6">
    <location>
        <begin position="754"/>
        <end position="773"/>
    </location>
</feature>
<feature type="compositionally biased region" description="Polar residues" evidence="6">
    <location>
        <begin position="809"/>
        <end position="824"/>
    </location>
</feature>
<feature type="compositionally biased region" description="Low complexity" evidence="6">
    <location>
        <begin position="794"/>
        <end position="808"/>
    </location>
</feature>
<feature type="compositionally biased region" description="Polar residues" evidence="6">
    <location>
        <begin position="480"/>
        <end position="489"/>
    </location>
</feature>
<feature type="domain" description="J" evidence="8">
    <location>
        <begin position="932"/>
        <end position="997"/>
    </location>
</feature>
<feature type="compositionally biased region" description="Polar residues" evidence="6">
    <location>
        <begin position="178"/>
        <end position="194"/>
    </location>
</feature>
<keyword evidence="3 7" id="KW-1133">Transmembrane helix</keyword>
<feature type="region of interest" description="Disordered" evidence="6">
    <location>
        <begin position="875"/>
        <end position="894"/>
    </location>
</feature>
<dbReference type="PRINTS" id="PR00625">
    <property type="entry name" value="JDOMAIN"/>
</dbReference>
<feature type="transmembrane region" description="Helical" evidence="7">
    <location>
        <begin position="1017"/>
        <end position="1036"/>
    </location>
</feature>
<evidence type="ECO:0000256" key="5">
    <source>
        <dbReference type="ARBA" id="ARBA00037847"/>
    </source>
</evidence>
<evidence type="ECO:0000313" key="9">
    <source>
        <dbReference type="EMBL" id="CDZ98571.1"/>
    </source>
</evidence>
<dbReference type="Gene3D" id="1.10.287.110">
    <property type="entry name" value="DnaJ domain"/>
    <property type="match status" value="1"/>
</dbReference>
<feature type="region of interest" description="Disordered" evidence="6">
    <location>
        <begin position="226"/>
        <end position="277"/>
    </location>
</feature>
<proteinExistence type="predicted"/>
<feature type="region of interest" description="Disordered" evidence="6">
    <location>
        <begin position="603"/>
        <end position="868"/>
    </location>
</feature>
<dbReference type="SUPFAM" id="SSF46565">
    <property type="entry name" value="Chaperone J-domain"/>
    <property type="match status" value="1"/>
</dbReference>
<name>A0A0F7SHX4_PHARH</name>
<dbReference type="PANTHER" id="PTHR44653">
    <property type="entry name" value="DNAJ HOMOLOG SUBFAMILY C MEMBER 1"/>
    <property type="match status" value="1"/>
</dbReference>
<reference evidence="9" key="1">
    <citation type="submission" date="2014-08" db="EMBL/GenBank/DDBJ databases">
        <authorList>
            <person name="Sharma Rahul"/>
            <person name="Thines Marco"/>
        </authorList>
    </citation>
    <scope>NUCLEOTIDE SEQUENCE</scope>
</reference>
<feature type="region of interest" description="Disordered" evidence="6">
    <location>
        <begin position="1140"/>
        <end position="1186"/>
    </location>
</feature>
<feature type="compositionally biased region" description="Polar residues" evidence="6">
    <location>
        <begin position="695"/>
        <end position="710"/>
    </location>
</feature>
<keyword evidence="2" id="KW-0732">Signal</keyword>
<evidence type="ECO:0000256" key="7">
    <source>
        <dbReference type="SAM" id="Phobius"/>
    </source>
</evidence>
<keyword evidence="9" id="KW-0238">DNA-binding</keyword>
<feature type="compositionally biased region" description="Polar residues" evidence="6">
    <location>
        <begin position="245"/>
        <end position="277"/>
    </location>
</feature>
<evidence type="ECO:0000256" key="2">
    <source>
        <dbReference type="ARBA" id="ARBA00022729"/>
    </source>
</evidence>
<evidence type="ECO:0000259" key="8">
    <source>
        <dbReference type="PROSITE" id="PS50076"/>
    </source>
</evidence>
<feature type="region of interest" description="Disordered" evidence="6">
    <location>
        <begin position="148"/>
        <end position="202"/>
    </location>
</feature>
<feature type="compositionally biased region" description="Basic and acidic residues" evidence="6">
    <location>
        <begin position="59"/>
        <end position="69"/>
    </location>
</feature>
<organism evidence="9">
    <name type="scientific">Phaffia rhodozyma</name>
    <name type="common">Yeast</name>
    <name type="synonym">Xanthophyllomyces dendrorhous</name>
    <dbReference type="NCBI Taxonomy" id="264483"/>
    <lineage>
        <taxon>Eukaryota</taxon>
        <taxon>Fungi</taxon>
        <taxon>Dikarya</taxon>
        <taxon>Basidiomycota</taxon>
        <taxon>Agaricomycotina</taxon>
        <taxon>Tremellomycetes</taxon>
        <taxon>Cystofilobasidiales</taxon>
        <taxon>Mrakiaceae</taxon>
        <taxon>Phaffia</taxon>
    </lineage>
</organism>